<protein>
    <submittedName>
        <fullName evidence="2">Secreted protein</fullName>
    </submittedName>
</protein>
<reference evidence="2" key="1">
    <citation type="submission" date="2017-02" db="UniProtKB">
        <authorList>
            <consortium name="WormBaseParasite"/>
        </authorList>
    </citation>
    <scope>IDENTIFICATION</scope>
</reference>
<organism evidence="1 2">
    <name type="scientific">Ascaris lumbricoides</name>
    <name type="common">Giant roundworm</name>
    <dbReference type="NCBI Taxonomy" id="6252"/>
    <lineage>
        <taxon>Eukaryota</taxon>
        <taxon>Metazoa</taxon>
        <taxon>Ecdysozoa</taxon>
        <taxon>Nematoda</taxon>
        <taxon>Chromadorea</taxon>
        <taxon>Rhabditida</taxon>
        <taxon>Spirurina</taxon>
        <taxon>Ascaridomorpha</taxon>
        <taxon>Ascaridoidea</taxon>
        <taxon>Ascarididae</taxon>
        <taxon>Ascaris</taxon>
    </lineage>
</organism>
<sequence>MGRSFMKNLICMQSAFFHTALTFKAGQRSLFRVEVTEAESLSLRIRPFRQLDRRPLMHCQFCFFDGNMPLVVPYQHASHSDVPTTSGITSVMISAIGAVCTAIERL</sequence>
<proteinExistence type="predicted"/>
<dbReference type="AlphaFoldDB" id="A0A0M3HGE5"/>
<evidence type="ECO:0000313" key="2">
    <source>
        <dbReference type="WBParaSite" id="ALUE_0000059001-mRNA-1"/>
    </source>
</evidence>
<keyword evidence="1" id="KW-1185">Reference proteome</keyword>
<name>A0A0M3HGE5_ASCLU</name>
<evidence type="ECO:0000313" key="1">
    <source>
        <dbReference type="Proteomes" id="UP000036681"/>
    </source>
</evidence>
<dbReference type="WBParaSite" id="ALUE_0000059001-mRNA-1">
    <property type="protein sequence ID" value="ALUE_0000059001-mRNA-1"/>
    <property type="gene ID" value="ALUE_0000059001"/>
</dbReference>
<accession>A0A0M3HGE5</accession>
<dbReference type="Proteomes" id="UP000036681">
    <property type="component" value="Unplaced"/>
</dbReference>